<accession>A3K4L4</accession>
<keyword evidence="6" id="KW-0813">Transport</keyword>
<feature type="transmembrane region" description="Helical" evidence="7">
    <location>
        <begin position="60"/>
        <end position="81"/>
    </location>
</feature>
<keyword evidence="4 7" id="KW-1133">Transmembrane helix</keyword>
<keyword evidence="10" id="KW-1185">Reference proteome</keyword>
<evidence type="ECO:0000256" key="1">
    <source>
        <dbReference type="ARBA" id="ARBA00004651"/>
    </source>
</evidence>
<evidence type="ECO:0000256" key="6">
    <source>
        <dbReference type="RuleBase" id="RU004057"/>
    </source>
</evidence>
<evidence type="ECO:0000256" key="4">
    <source>
        <dbReference type="ARBA" id="ARBA00022989"/>
    </source>
</evidence>
<keyword evidence="3 7" id="KW-0812">Transmembrane</keyword>
<comment type="similarity">
    <text evidence="6">Belongs to the exbB/tolQ family.</text>
</comment>
<evidence type="ECO:0000313" key="9">
    <source>
        <dbReference type="EMBL" id="EBA07913.1"/>
    </source>
</evidence>
<reference evidence="9 10" key="1">
    <citation type="submission" date="2006-06" db="EMBL/GenBank/DDBJ databases">
        <authorList>
            <person name="Moran M.A."/>
            <person name="Ferriera S."/>
            <person name="Johnson J."/>
            <person name="Kravitz S."/>
            <person name="Beeson K."/>
            <person name="Sutton G."/>
            <person name="Rogers Y.-H."/>
            <person name="Friedman R."/>
            <person name="Frazier M."/>
            <person name="Venter J.C."/>
        </authorList>
    </citation>
    <scope>NUCLEOTIDE SEQUENCE [LARGE SCALE GENOMIC DNA]</scope>
    <source>
        <strain evidence="9 10">E-37</strain>
    </source>
</reference>
<feature type="domain" description="MotA/TolQ/ExbB proton channel" evidence="8">
    <location>
        <begin position="10"/>
        <end position="75"/>
    </location>
</feature>
<keyword evidence="5 7" id="KW-0472">Membrane</keyword>
<organism evidence="9 10">
    <name type="scientific">Sagittula stellata (strain ATCC 700073 / DSM 11524 / E-37)</name>
    <dbReference type="NCBI Taxonomy" id="388399"/>
    <lineage>
        <taxon>Bacteria</taxon>
        <taxon>Pseudomonadati</taxon>
        <taxon>Pseudomonadota</taxon>
        <taxon>Alphaproteobacteria</taxon>
        <taxon>Rhodobacterales</taxon>
        <taxon>Roseobacteraceae</taxon>
        <taxon>Sagittula</taxon>
    </lineage>
</organism>
<name>A3K4L4_SAGS3</name>
<comment type="subcellular location">
    <subcellularLocation>
        <location evidence="1">Cell membrane</location>
        <topology evidence="1">Multi-pass membrane protein</topology>
    </subcellularLocation>
    <subcellularLocation>
        <location evidence="6">Membrane</location>
        <topology evidence="6">Multi-pass membrane protein</topology>
    </subcellularLocation>
</comment>
<dbReference type="EMBL" id="AAYA01000007">
    <property type="protein sequence ID" value="EBA07913.1"/>
    <property type="molecule type" value="Genomic_DNA"/>
</dbReference>
<keyword evidence="6" id="KW-0653">Protein transport</keyword>
<proteinExistence type="inferred from homology"/>
<evidence type="ECO:0000256" key="5">
    <source>
        <dbReference type="ARBA" id="ARBA00023136"/>
    </source>
</evidence>
<dbReference type="Pfam" id="PF01618">
    <property type="entry name" value="MotA_ExbB"/>
    <property type="match status" value="1"/>
</dbReference>
<comment type="caution">
    <text evidence="9">The sequence shown here is derived from an EMBL/GenBank/DDBJ whole genome shotgun (WGS) entry which is preliminary data.</text>
</comment>
<protein>
    <recommendedName>
        <fullName evidence="8">MotA/TolQ/ExbB proton channel domain-containing protein</fullName>
    </recommendedName>
</protein>
<dbReference type="Proteomes" id="UP000005713">
    <property type="component" value="Unassembled WGS sequence"/>
</dbReference>
<evidence type="ECO:0000256" key="7">
    <source>
        <dbReference type="SAM" id="Phobius"/>
    </source>
</evidence>
<sequence length="107" mass="11321">MVPIKLSIWALPLFGFLGTVYGISVAITALEPIVLQGTEAMQSAMGNVIAGLRTAFDTTLLGIVLALVVALAQSLYLVVALRSQHMTTTLSHIMTDASGQRDAPRPN</sequence>
<evidence type="ECO:0000256" key="3">
    <source>
        <dbReference type="ARBA" id="ARBA00022692"/>
    </source>
</evidence>
<evidence type="ECO:0000256" key="2">
    <source>
        <dbReference type="ARBA" id="ARBA00022475"/>
    </source>
</evidence>
<keyword evidence="2" id="KW-1003">Cell membrane</keyword>
<dbReference type="InterPro" id="IPR002898">
    <property type="entry name" value="MotA_ExbB_proton_chnl"/>
</dbReference>
<evidence type="ECO:0000313" key="10">
    <source>
        <dbReference type="Proteomes" id="UP000005713"/>
    </source>
</evidence>
<dbReference type="GO" id="GO:0015031">
    <property type="term" value="P:protein transport"/>
    <property type="evidence" value="ECO:0007669"/>
    <property type="project" value="UniProtKB-KW"/>
</dbReference>
<dbReference type="GO" id="GO:0005886">
    <property type="term" value="C:plasma membrane"/>
    <property type="evidence" value="ECO:0007669"/>
    <property type="project" value="UniProtKB-SubCell"/>
</dbReference>
<dbReference type="AlphaFoldDB" id="A3K4L4"/>
<gene>
    <name evidence="9" type="ORF">SSE37_01630</name>
</gene>
<evidence type="ECO:0000259" key="8">
    <source>
        <dbReference type="Pfam" id="PF01618"/>
    </source>
</evidence>